<evidence type="ECO:0000256" key="5">
    <source>
        <dbReference type="SAM" id="SignalP"/>
    </source>
</evidence>
<dbReference type="AlphaFoldDB" id="A0A5C0SGT6"/>
<dbReference type="Gene3D" id="3.90.76.10">
    <property type="entry name" value="Dipeptide-binding Protein, Domain 1"/>
    <property type="match status" value="1"/>
</dbReference>
<accession>A0A5C0SGT6</accession>
<comment type="similarity">
    <text evidence="2">Belongs to the bacterial solute-binding protein 5 family.</text>
</comment>
<dbReference type="InterPro" id="IPR039424">
    <property type="entry name" value="SBP_5"/>
</dbReference>
<evidence type="ECO:0000256" key="2">
    <source>
        <dbReference type="ARBA" id="ARBA00005695"/>
    </source>
</evidence>
<dbReference type="Proteomes" id="UP000324646">
    <property type="component" value="Chromosome"/>
</dbReference>
<evidence type="ECO:0000256" key="1">
    <source>
        <dbReference type="ARBA" id="ARBA00004196"/>
    </source>
</evidence>
<dbReference type="FunFam" id="3.10.105.10:FF:000001">
    <property type="entry name" value="Oligopeptide ABC transporter, oligopeptide-binding protein"/>
    <property type="match status" value="1"/>
</dbReference>
<name>A0A5C0SGT6_CRATE</name>
<dbReference type="EMBL" id="CP042243">
    <property type="protein sequence ID" value="QEK12966.1"/>
    <property type="molecule type" value="Genomic_DNA"/>
</dbReference>
<feature type="domain" description="Solute-binding protein family 5" evidence="6">
    <location>
        <begin position="79"/>
        <end position="467"/>
    </location>
</feature>
<dbReference type="PANTHER" id="PTHR30290:SF10">
    <property type="entry name" value="PERIPLASMIC OLIGOPEPTIDE-BINDING PROTEIN-RELATED"/>
    <property type="match status" value="1"/>
</dbReference>
<dbReference type="Gene3D" id="3.40.190.10">
    <property type="entry name" value="Periplasmic binding protein-like II"/>
    <property type="match status" value="1"/>
</dbReference>
<dbReference type="CDD" id="cd08504">
    <property type="entry name" value="PBP2_OppA"/>
    <property type="match status" value="1"/>
</dbReference>
<dbReference type="GO" id="GO:0015833">
    <property type="term" value="P:peptide transport"/>
    <property type="evidence" value="ECO:0007669"/>
    <property type="project" value="TreeGrafter"/>
</dbReference>
<dbReference type="OrthoDB" id="9801912at2"/>
<dbReference type="PANTHER" id="PTHR30290">
    <property type="entry name" value="PERIPLASMIC BINDING COMPONENT OF ABC TRANSPORTER"/>
    <property type="match status" value="1"/>
</dbReference>
<dbReference type="KEGG" id="crs:FQB35_11895"/>
<dbReference type="PIRSF" id="PIRSF002741">
    <property type="entry name" value="MppA"/>
    <property type="match status" value="1"/>
</dbReference>
<dbReference type="FunFam" id="3.90.76.10:FF:000001">
    <property type="entry name" value="Oligopeptide ABC transporter substrate-binding protein"/>
    <property type="match status" value="1"/>
</dbReference>
<keyword evidence="8" id="KW-1185">Reference proteome</keyword>
<evidence type="ECO:0000313" key="8">
    <source>
        <dbReference type="Proteomes" id="UP000324646"/>
    </source>
</evidence>
<evidence type="ECO:0000256" key="4">
    <source>
        <dbReference type="ARBA" id="ARBA00022729"/>
    </source>
</evidence>
<comment type="subcellular location">
    <subcellularLocation>
        <location evidence="1">Cell envelope</location>
    </subcellularLocation>
</comment>
<organism evidence="7 8">
    <name type="scientific">Crassaminicella thermophila</name>
    <dbReference type="NCBI Taxonomy" id="2599308"/>
    <lineage>
        <taxon>Bacteria</taxon>
        <taxon>Bacillati</taxon>
        <taxon>Bacillota</taxon>
        <taxon>Clostridia</taxon>
        <taxon>Eubacteriales</taxon>
        <taxon>Clostridiaceae</taxon>
        <taxon>Crassaminicella</taxon>
    </lineage>
</organism>
<dbReference type="InterPro" id="IPR000914">
    <property type="entry name" value="SBP_5_dom"/>
</dbReference>
<keyword evidence="3" id="KW-0813">Transport</keyword>
<feature type="signal peptide" evidence="5">
    <location>
        <begin position="1"/>
        <end position="25"/>
    </location>
</feature>
<gene>
    <name evidence="7" type="ORF">FQB35_11895</name>
</gene>
<feature type="chain" id="PRO_5039539483" evidence="5">
    <location>
        <begin position="26"/>
        <end position="543"/>
    </location>
</feature>
<dbReference type="SUPFAM" id="SSF53850">
    <property type="entry name" value="Periplasmic binding protein-like II"/>
    <property type="match status" value="1"/>
</dbReference>
<reference evidence="7 8" key="1">
    <citation type="submission" date="2019-07" db="EMBL/GenBank/DDBJ databases">
        <title>Complete genome of Crassaminicella thermophila SY095.</title>
        <authorList>
            <person name="Li X."/>
        </authorList>
    </citation>
    <scope>NUCLEOTIDE SEQUENCE [LARGE SCALE GENOMIC DNA]</scope>
    <source>
        <strain evidence="7 8">SY095</strain>
    </source>
</reference>
<dbReference type="GO" id="GO:1904680">
    <property type="term" value="F:peptide transmembrane transporter activity"/>
    <property type="evidence" value="ECO:0007669"/>
    <property type="project" value="TreeGrafter"/>
</dbReference>
<dbReference type="InterPro" id="IPR030678">
    <property type="entry name" value="Peptide/Ni-bd"/>
</dbReference>
<proteinExistence type="inferred from homology"/>
<keyword evidence="4 5" id="KW-0732">Signal</keyword>
<dbReference type="GO" id="GO:0043190">
    <property type="term" value="C:ATP-binding cassette (ABC) transporter complex"/>
    <property type="evidence" value="ECO:0007669"/>
    <property type="project" value="InterPro"/>
</dbReference>
<evidence type="ECO:0000313" key="7">
    <source>
        <dbReference type="EMBL" id="QEK12966.1"/>
    </source>
</evidence>
<dbReference type="GO" id="GO:0030288">
    <property type="term" value="C:outer membrane-bounded periplasmic space"/>
    <property type="evidence" value="ECO:0007669"/>
    <property type="project" value="UniProtKB-ARBA"/>
</dbReference>
<evidence type="ECO:0000259" key="6">
    <source>
        <dbReference type="Pfam" id="PF00496"/>
    </source>
</evidence>
<sequence length="543" mass="61265">MGGSTLLKKSLAFILVIMLFVTALAGCGQKAPAEPEKKVLRWNLGAEPKTIDPQLNSASDGGHVINNTFEGLMREKDGKLEPAMAESYEVSKDGLTYTFHLRDAKWSDGKPVKAQDFVYAWKRALDPNLVPEPSEYAFQLFYIKGAQEAYEGKGSLDDVAIVAKDDKTLEVTLKAPTPYFLNLTAFYTYMPVRKDMVEKDPEGWARNPETAVSNGPFKLVEYAMGDRIVLEKNENYWKADKVNIDRIEALMIVEESTALTAYESGEIDVIDKIPVQEIPRLQAEDPTFMIWPEIGTYYYIFNVTKSPTNDVRVRKALTLAIDRKAIVEKVTKGGQIPATGFTPPGLLDADGKEFHEVAGDYGIDPNGAKVEEAKKLLAEAGYPDGKGFPEIEIVYNTLESHKAVAEAIQEMWKQNLGIKVKLTNQEWAVFQDTRHNGNFTIARAGWLGDYADPMTMLDLWLSYSGNNDAQWNSPEYDKLIEDSKLLTGKERFDLLYKAQDLLMNEMIVMPIYYYTRPQMVSERVKNWEKTKMGHWFFGNASIE</sequence>
<dbReference type="Gene3D" id="3.10.105.10">
    <property type="entry name" value="Dipeptide-binding Protein, Domain 3"/>
    <property type="match status" value="1"/>
</dbReference>
<protein>
    <submittedName>
        <fullName evidence="7">Peptide ABC transporter substrate-binding protein</fullName>
    </submittedName>
</protein>
<evidence type="ECO:0000256" key="3">
    <source>
        <dbReference type="ARBA" id="ARBA00022448"/>
    </source>
</evidence>
<dbReference type="Pfam" id="PF00496">
    <property type="entry name" value="SBP_bac_5"/>
    <property type="match status" value="1"/>
</dbReference>